<evidence type="ECO:0000256" key="3">
    <source>
        <dbReference type="ARBA" id="ARBA00022452"/>
    </source>
</evidence>
<keyword evidence="3 7" id="KW-1134">Transmembrane beta strand</keyword>
<dbReference type="Gene3D" id="2.170.130.10">
    <property type="entry name" value="TonB-dependent receptor, plug domain"/>
    <property type="match status" value="1"/>
</dbReference>
<evidence type="ECO:0000256" key="1">
    <source>
        <dbReference type="ARBA" id="ARBA00004571"/>
    </source>
</evidence>
<evidence type="ECO:0000313" key="11">
    <source>
        <dbReference type="Proteomes" id="UP001165489"/>
    </source>
</evidence>
<dbReference type="Gene3D" id="2.60.40.1120">
    <property type="entry name" value="Carboxypeptidase-like, regulatory domain"/>
    <property type="match status" value="1"/>
</dbReference>
<feature type="chain" id="PRO_5045680232" evidence="8">
    <location>
        <begin position="22"/>
        <end position="978"/>
    </location>
</feature>
<keyword evidence="8" id="KW-0732">Signal</keyword>
<accession>A0ABS9UY58</accession>
<dbReference type="Gene3D" id="2.40.170.20">
    <property type="entry name" value="TonB-dependent receptor, beta-barrel domain"/>
    <property type="match status" value="1"/>
</dbReference>
<dbReference type="InterPro" id="IPR039426">
    <property type="entry name" value="TonB-dep_rcpt-like"/>
</dbReference>
<comment type="caution">
    <text evidence="10">The sequence shown here is derived from an EMBL/GenBank/DDBJ whole genome shotgun (WGS) entry which is preliminary data.</text>
</comment>
<keyword evidence="2 7" id="KW-0813">Transport</keyword>
<sequence>MKLKILTMICGLICLLGQAYAQQSRITGKVIDPDDGLGIPGVNVVVEGTNTGTVTDIEGNYEVSAESNAVLVFSFVGYLTQRVEVASRSIINIELGSDLQALSEVIVVGYGTQKKSDITGAVASYKAEQLETMPTVSLGQALQGRVAGLAITNSGSGVEGDNVSLQIRGRNSLAASSEPFIVLDGIPYNGRISEINPMDISSLEVLKDASSAAIYGARAANGVVLITTKRGTTGKAKISYDTYFGIDQIANIPDLMDGNTFYQTKVDRYGLGSISQSEQIAFENGVDTDWLGLATRMGTRQQHNLSISGGTEDTKYFISGNLVDAKGVAKNDDLLRTTLRLNVDTKIAPWLTLGTSNQLLYTDRSANAANFGSAFNMNPLTTPFQEDGETLTIFPWPEDSFYANPLEPFNILNEDKTRRIITQNYLQVDVPFVEGLKFRLNTGYDYRYRAIDTYSGRNTRSGLQQGGVATTNNWQEEDWIVENILTYDKSFGKHTIGFTGLYSAQQRWSKNHNLTASGFPSDIMTNFQNNLATVWNPSDNYTQWNYLSQMARVNYGFDSKYLLTLTARRDGYSGFGDATKFGLFPSVALGWNIDRESFMESMALVTALKLRVSYGENGNQAIAPYSTLPGLSVQNYLDDLRGTAFGFYPSGIGDPSLGWETSKSTNLGIDFGLFENRIQGSVDYFMTQTVDLLLNRNISQVNGTGIIRQNIGSTRNRGLDLQISSINVDQRDWKWTSDLTFSFFRNEIVDVGLRDELGNPADDLANRWFIGQPLNVNFSYLFDGIWQVGDDIVNSAQPTARPGDIRVRDVNGDGTINADDRTFIGSAIPDFIAGLNNTVSYKNLSLQFFISTVQGLTRGNELMNPFFDGRTRTLNRNWWTPENPNNEWPANRDDSNAFQVQYFGRSNNASYVRLNDVTLSYRLNTSLLSKWKLGRAEVYVNAKNLVTITDWEGTDPELSSQRSIPFVKSYIAGFRVQF</sequence>
<dbReference type="SUPFAM" id="SSF49464">
    <property type="entry name" value="Carboxypeptidase regulatory domain-like"/>
    <property type="match status" value="1"/>
</dbReference>
<dbReference type="InterPro" id="IPR023996">
    <property type="entry name" value="TonB-dep_OMP_SusC/RagA"/>
</dbReference>
<feature type="signal peptide" evidence="8">
    <location>
        <begin position="1"/>
        <end position="21"/>
    </location>
</feature>
<proteinExistence type="inferred from homology"/>
<evidence type="ECO:0000256" key="8">
    <source>
        <dbReference type="SAM" id="SignalP"/>
    </source>
</evidence>
<evidence type="ECO:0000256" key="7">
    <source>
        <dbReference type="PROSITE-ProRule" id="PRU01360"/>
    </source>
</evidence>
<dbReference type="InterPro" id="IPR037066">
    <property type="entry name" value="Plug_dom_sf"/>
</dbReference>
<evidence type="ECO:0000259" key="9">
    <source>
        <dbReference type="Pfam" id="PF07715"/>
    </source>
</evidence>
<dbReference type="NCBIfam" id="TIGR04057">
    <property type="entry name" value="SusC_RagA_signa"/>
    <property type="match status" value="1"/>
</dbReference>
<evidence type="ECO:0000313" key="10">
    <source>
        <dbReference type="EMBL" id="MCH7408683.1"/>
    </source>
</evidence>
<keyword evidence="11" id="KW-1185">Reference proteome</keyword>
<protein>
    <submittedName>
        <fullName evidence="10">TonB-dependent receptor</fullName>
    </submittedName>
</protein>
<gene>
    <name evidence="10" type="ORF">MM239_04695</name>
</gene>
<dbReference type="SUPFAM" id="SSF56935">
    <property type="entry name" value="Porins"/>
    <property type="match status" value="1"/>
</dbReference>
<feature type="domain" description="TonB-dependent receptor plug" evidence="9">
    <location>
        <begin position="115"/>
        <end position="223"/>
    </location>
</feature>
<evidence type="ECO:0000256" key="4">
    <source>
        <dbReference type="ARBA" id="ARBA00022692"/>
    </source>
</evidence>
<dbReference type="RefSeq" id="WP_241347030.1">
    <property type="nucleotide sequence ID" value="NZ_JAKZGP010000007.1"/>
</dbReference>
<dbReference type="NCBIfam" id="TIGR04056">
    <property type="entry name" value="OMP_RagA_SusC"/>
    <property type="match status" value="1"/>
</dbReference>
<name>A0ABS9UY58_9BACT</name>
<dbReference type="Pfam" id="PF13715">
    <property type="entry name" value="CarbopepD_reg_2"/>
    <property type="match status" value="1"/>
</dbReference>
<keyword evidence="5 7" id="KW-0472">Membrane</keyword>
<evidence type="ECO:0000256" key="2">
    <source>
        <dbReference type="ARBA" id="ARBA00022448"/>
    </source>
</evidence>
<dbReference type="Proteomes" id="UP001165489">
    <property type="component" value="Unassembled WGS sequence"/>
</dbReference>
<comment type="similarity">
    <text evidence="7">Belongs to the TonB-dependent receptor family.</text>
</comment>
<dbReference type="PROSITE" id="PS52016">
    <property type="entry name" value="TONB_DEPENDENT_REC_3"/>
    <property type="match status" value="1"/>
</dbReference>
<dbReference type="InterPro" id="IPR012910">
    <property type="entry name" value="Plug_dom"/>
</dbReference>
<keyword evidence="6 7" id="KW-0998">Cell outer membrane</keyword>
<dbReference type="EMBL" id="JAKZGP010000007">
    <property type="protein sequence ID" value="MCH7408683.1"/>
    <property type="molecule type" value="Genomic_DNA"/>
</dbReference>
<organism evidence="10 11">
    <name type="scientific">Belliella filtrata</name>
    <dbReference type="NCBI Taxonomy" id="2923435"/>
    <lineage>
        <taxon>Bacteria</taxon>
        <taxon>Pseudomonadati</taxon>
        <taxon>Bacteroidota</taxon>
        <taxon>Cytophagia</taxon>
        <taxon>Cytophagales</taxon>
        <taxon>Cyclobacteriaceae</taxon>
        <taxon>Belliella</taxon>
    </lineage>
</organism>
<comment type="subcellular location">
    <subcellularLocation>
        <location evidence="1 7">Cell outer membrane</location>
        <topology evidence="1 7">Multi-pass membrane protein</topology>
    </subcellularLocation>
</comment>
<evidence type="ECO:0000256" key="5">
    <source>
        <dbReference type="ARBA" id="ARBA00023136"/>
    </source>
</evidence>
<dbReference type="InterPro" id="IPR023997">
    <property type="entry name" value="TonB-dep_OMP_SusC/RagA_CS"/>
</dbReference>
<keyword evidence="4 7" id="KW-0812">Transmembrane</keyword>
<reference evidence="10" key="1">
    <citation type="submission" date="2022-03" db="EMBL/GenBank/DDBJ databases">
        <title>De novo assembled genomes of Belliella spp. (Cyclobacteriaceae) strains.</title>
        <authorList>
            <person name="Szabo A."/>
            <person name="Korponai K."/>
            <person name="Felfoldi T."/>
        </authorList>
    </citation>
    <scope>NUCLEOTIDE SEQUENCE</scope>
    <source>
        <strain evidence="10">DSM 111904</strain>
    </source>
</reference>
<dbReference type="InterPro" id="IPR008969">
    <property type="entry name" value="CarboxyPept-like_regulatory"/>
</dbReference>
<evidence type="ECO:0000256" key="6">
    <source>
        <dbReference type="ARBA" id="ARBA00023237"/>
    </source>
</evidence>
<keyword evidence="10" id="KW-0675">Receptor</keyword>
<dbReference type="InterPro" id="IPR036942">
    <property type="entry name" value="Beta-barrel_TonB_sf"/>
</dbReference>
<dbReference type="Pfam" id="PF07715">
    <property type="entry name" value="Plug"/>
    <property type="match status" value="1"/>
</dbReference>